<evidence type="ECO:0000256" key="6">
    <source>
        <dbReference type="ARBA" id="ARBA00022798"/>
    </source>
</evidence>
<evidence type="ECO:0000256" key="10">
    <source>
        <dbReference type="RuleBase" id="RU003733"/>
    </source>
</evidence>
<dbReference type="FunFam" id="3.30.420.40:FF:000008">
    <property type="entry name" value="Glycerol kinase"/>
    <property type="match status" value="1"/>
</dbReference>
<dbReference type="FunFam" id="3.30.420.40:FF:000007">
    <property type="entry name" value="Glycerol kinase"/>
    <property type="match status" value="1"/>
</dbReference>
<dbReference type="Pfam" id="PF02782">
    <property type="entry name" value="FGGY_C"/>
    <property type="match status" value="1"/>
</dbReference>
<dbReference type="PROSITE" id="PS00933">
    <property type="entry name" value="FGGY_KINASES_1"/>
    <property type="match status" value="1"/>
</dbReference>
<dbReference type="InterPro" id="IPR018484">
    <property type="entry name" value="FGGY_N"/>
</dbReference>
<dbReference type="PROSITE" id="PS00445">
    <property type="entry name" value="FGGY_KINASES_2"/>
    <property type="match status" value="1"/>
</dbReference>
<feature type="binding site" evidence="9">
    <location>
        <position position="12"/>
    </location>
    <ligand>
        <name>ADP</name>
        <dbReference type="ChEBI" id="CHEBI:456216"/>
    </ligand>
</feature>
<comment type="activity regulation">
    <text evidence="9">Inhibited by fructose 1,6-bisphosphate (FBP).</text>
</comment>
<evidence type="ECO:0000313" key="13">
    <source>
        <dbReference type="EMBL" id="GGG91517.1"/>
    </source>
</evidence>
<dbReference type="PANTHER" id="PTHR10196:SF69">
    <property type="entry name" value="GLYCEROL KINASE"/>
    <property type="match status" value="1"/>
</dbReference>
<feature type="binding site" evidence="9">
    <location>
        <position position="244"/>
    </location>
    <ligand>
        <name>glycerol</name>
        <dbReference type="ChEBI" id="CHEBI:17754"/>
    </ligand>
</feature>
<dbReference type="InterPro" id="IPR018483">
    <property type="entry name" value="Carb_kinase_FGGY_CS"/>
</dbReference>
<evidence type="ECO:0000256" key="7">
    <source>
        <dbReference type="ARBA" id="ARBA00022840"/>
    </source>
</evidence>
<dbReference type="InterPro" id="IPR018485">
    <property type="entry name" value="FGGY_C"/>
</dbReference>
<dbReference type="CDD" id="cd07786">
    <property type="entry name" value="FGGY_EcGK_like"/>
    <property type="match status" value="1"/>
</dbReference>
<keyword evidence="6 9" id="KW-0319">Glycerol metabolism</keyword>
<dbReference type="PANTHER" id="PTHR10196">
    <property type="entry name" value="SUGAR KINASE"/>
    <property type="match status" value="1"/>
</dbReference>
<feature type="binding site" evidence="9">
    <location>
        <position position="243"/>
    </location>
    <ligand>
        <name>sn-glycerol 3-phosphate</name>
        <dbReference type="ChEBI" id="CHEBI:57597"/>
    </ligand>
</feature>
<feature type="binding site" evidence="9">
    <location>
        <position position="409"/>
    </location>
    <ligand>
        <name>ATP</name>
        <dbReference type="ChEBI" id="CHEBI:30616"/>
    </ligand>
</feature>
<evidence type="ECO:0000256" key="8">
    <source>
        <dbReference type="ARBA" id="ARBA00052101"/>
    </source>
</evidence>
<feature type="binding site" evidence="9">
    <location>
        <position position="308"/>
    </location>
    <ligand>
        <name>ATP</name>
        <dbReference type="ChEBI" id="CHEBI:30616"/>
    </ligand>
</feature>
<sequence length="494" mass="54148">MNQYILSLDQGTTSSRAIIFDKEGRIVTLAQKEFKQYYPQSGWVEHDAQEIWSSQLSVATEAVAKAGLKASSIAAIGITNQRETTIVWDRSTGRPIHPAIVWQDRRTAKYCDELKEQGHGDTIRQKTGLLIDAYFSASKINWLLQNVDGAREKAEKGQLAFGTVDTWLVWNLTGGGKHLTDATNASRTMLYNINTLEWDNELLELFEVPKSMLPEVRSSSEVYGETAANILAAKIPIAGIAGDQHAALFGQLCTKPGMVKNTYGTGCFMLMNIGDKPVLSKNNLVTTIAWKIGDKVSYALEGSIFIGGAIVQWLRDGLGIIRQSSDVEELALKVKDTDGVYLVPAFAGLGAPHWDPYARGTIVGLTRGSNAAHIARAALEGIAFQTVDILQAMEADANTEIKELRVDGGATANNLLLQFQSDILQANVVRPKITETTAIGAAYLAGLAVGLWEHTDDIQNQWQIDKTFEPNQAYDAESALKNWHRAVETAKHFK</sequence>
<protein>
    <recommendedName>
        <fullName evidence="9">Glycerol kinase</fullName>
        <ecNumber evidence="9">2.7.1.30</ecNumber>
    </recommendedName>
    <alternativeName>
        <fullName evidence="9">ATP:glycerol 3-phosphotransferase</fullName>
    </alternativeName>
    <alternativeName>
        <fullName evidence="9">Glycerokinase</fullName>
        <shortName evidence="9">GK</shortName>
    </alternativeName>
</protein>
<comment type="catalytic activity">
    <reaction evidence="8 9">
        <text>glycerol + ATP = sn-glycerol 3-phosphate + ADP + H(+)</text>
        <dbReference type="Rhea" id="RHEA:21644"/>
        <dbReference type="ChEBI" id="CHEBI:15378"/>
        <dbReference type="ChEBI" id="CHEBI:17754"/>
        <dbReference type="ChEBI" id="CHEBI:30616"/>
        <dbReference type="ChEBI" id="CHEBI:57597"/>
        <dbReference type="ChEBI" id="CHEBI:456216"/>
        <dbReference type="EC" id="2.7.1.30"/>
    </reaction>
</comment>
<dbReference type="Proteomes" id="UP000660862">
    <property type="component" value="Unassembled WGS sequence"/>
</dbReference>
<evidence type="ECO:0000256" key="9">
    <source>
        <dbReference type="HAMAP-Rule" id="MF_00186"/>
    </source>
</evidence>
<keyword evidence="3 9" id="KW-0808">Transferase</keyword>
<feature type="binding site" evidence="9">
    <location>
        <position position="409"/>
    </location>
    <ligand>
        <name>ADP</name>
        <dbReference type="ChEBI" id="CHEBI:456216"/>
    </ligand>
</feature>
<dbReference type="InterPro" id="IPR005999">
    <property type="entry name" value="Glycerol_kin"/>
</dbReference>
<accession>A0A917MCF7</accession>
<keyword evidence="7 9" id="KW-0067">ATP-binding</keyword>
<dbReference type="NCBIfam" id="TIGR01311">
    <property type="entry name" value="glycerol_kin"/>
    <property type="match status" value="1"/>
</dbReference>
<keyword evidence="14" id="KW-1185">Reference proteome</keyword>
<dbReference type="RefSeq" id="WP_229738779.1">
    <property type="nucleotide sequence ID" value="NZ_BMER01000002.1"/>
</dbReference>
<feature type="binding site" evidence="9">
    <location>
        <position position="312"/>
    </location>
    <ligand>
        <name>ATP</name>
        <dbReference type="ChEBI" id="CHEBI:30616"/>
    </ligand>
</feature>
<feature type="binding site" evidence="9">
    <location>
        <position position="413"/>
    </location>
    <ligand>
        <name>ADP</name>
        <dbReference type="ChEBI" id="CHEBI:456216"/>
    </ligand>
</feature>
<evidence type="ECO:0000256" key="4">
    <source>
        <dbReference type="ARBA" id="ARBA00022741"/>
    </source>
</evidence>
<dbReference type="Gene3D" id="3.30.420.40">
    <property type="match status" value="2"/>
</dbReference>
<dbReference type="InterPro" id="IPR000577">
    <property type="entry name" value="Carb_kinase_FGGY"/>
</dbReference>
<dbReference type="EMBL" id="BMER01000002">
    <property type="protein sequence ID" value="GGG91517.1"/>
    <property type="molecule type" value="Genomic_DNA"/>
</dbReference>
<dbReference type="SUPFAM" id="SSF53067">
    <property type="entry name" value="Actin-like ATPase domain"/>
    <property type="match status" value="2"/>
</dbReference>
<evidence type="ECO:0000259" key="11">
    <source>
        <dbReference type="Pfam" id="PF00370"/>
    </source>
</evidence>
<proteinExistence type="inferred from homology"/>
<dbReference type="GO" id="GO:0004370">
    <property type="term" value="F:glycerol kinase activity"/>
    <property type="evidence" value="ECO:0007669"/>
    <property type="project" value="UniProtKB-UniRule"/>
</dbReference>
<keyword evidence="4 9" id="KW-0547">Nucleotide-binding</keyword>
<feature type="domain" description="Carbohydrate kinase FGGY N-terminal" evidence="11">
    <location>
        <begin position="4"/>
        <end position="250"/>
    </location>
</feature>
<feature type="binding site" evidence="9">
    <location>
        <position position="16"/>
    </location>
    <ligand>
        <name>ADP</name>
        <dbReference type="ChEBI" id="CHEBI:456216"/>
    </ligand>
</feature>
<dbReference type="GO" id="GO:0006072">
    <property type="term" value="P:glycerol-3-phosphate metabolic process"/>
    <property type="evidence" value="ECO:0007669"/>
    <property type="project" value="InterPro"/>
</dbReference>
<feature type="binding site" evidence="9">
    <location>
        <position position="82"/>
    </location>
    <ligand>
        <name>sn-glycerol 3-phosphate</name>
        <dbReference type="ChEBI" id="CHEBI:57597"/>
    </ligand>
</feature>
<feature type="binding site" evidence="9">
    <location>
        <position position="13"/>
    </location>
    <ligand>
        <name>ATP</name>
        <dbReference type="ChEBI" id="CHEBI:30616"/>
    </ligand>
</feature>
<evidence type="ECO:0000256" key="1">
    <source>
        <dbReference type="ARBA" id="ARBA00005190"/>
    </source>
</evidence>
<comment type="function">
    <text evidence="9">Key enzyme in the regulation of glycerol uptake and metabolism. Catalyzes the phosphorylation of glycerol to yield sn-glycerol 3-phosphate.</text>
</comment>
<feature type="binding site" evidence="9">
    <location>
        <position position="12"/>
    </location>
    <ligand>
        <name>ATP</name>
        <dbReference type="ChEBI" id="CHEBI:30616"/>
    </ligand>
</feature>
<organism evidence="13 14">
    <name type="scientific">Parapedobacter pyrenivorans</name>
    <dbReference type="NCBI Taxonomy" id="1305674"/>
    <lineage>
        <taxon>Bacteria</taxon>
        <taxon>Pseudomonadati</taxon>
        <taxon>Bacteroidota</taxon>
        <taxon>Sphingobacteriia</taxon>
        <taxon>Sphingobacteriales</taxon>
        <taxon>Sphingobacteriaceae</taxon>
        <taxon>Parapedobacter</taxon>
    </lineage>
</organism>
<comment type="similarity">
    <text evidence="2 9 10">Belongs to the FGGY kinase family.</text>
</comment>
<keyword evidence="5 9" id="KW-0418">Kinase</keyword>
<evidence type="ECO:0000256" key="5">
    <source>
        <dbReference type="ARBA" id="ARBA00022777"/>
    </source>
</evidence>
<dbReference type="EC" id="2.7.1.30" evidence="9"/>
<feature type="binding site" evidence="9">
    <location>
        <position position="265"/>
    </location>
    <ligand>
        <name>ATP</name>
        <dbReference type="ChEBI" id="CHEBI:30616"/>
    </ligand>
</feature>
<evidence type="ECO:0000259" key="12">
    <source>
        <dbReference type="Pfam" id="PF02782"/>
    </source>
</evidence>
<dbReference type="Pfam" id="PF00370">
    <property type="entry name" value="FGGY_N"/>
    <property type="match status" value="1"/>
</dbReference>
<feature type="binding site" evidence="9">
    <location>
        <position position="83"/>
    </location>
    <ligand>
        <name>sn-glycerol 3-phosphate</name>
        <dbReference type="ChEBI" id="CHEBI:57597"/>
    </ligand>
</feature>
<feature type="binding site" evidence="9">
    <location>
        <position position="12"/>
    </location>
    <ligand>
        <name>sn-glycerol 3-phosphate</name>
        <dbReference type="ChEBI" id="CHEBI:57597"/>
    </ligand>
</feature>
<dbReference type="AlphaFoldDB" id="A0A917MCF7"/>
<dbReference type="PIRSF" id="PIRSF000538">
    <property type="entry name" value="GlpK"/>
    <property type="match status" value="1"/>
</dbReference>
<comment type="pathway">
    <text evidence="1 9">Polyol metabolism; glycerol degradation via glycerol kinase pathway; sn-glycerol 3-phosphate from glycerol: step 1/1.</text>
</comment>
<dbReference type="InterPro" id="IPR043129">
    <property type="entry name" value="ATPase_NBD"/>
</dbReference>
<comment type="caution">
    <text evidence="13">The sequence shown here is derived from an EMBL/GenBank/DDBJ whole genome shotgun (WGS) entry which is preliminary data.</text>
</comment>
<dbReference type="NCBIfam" id="NF000756">
    <property type="entry name" value="PRK00047.1"/>
    <property type="match status" value="1"/>
</dbReference>
<feature type="domain" description="Carbohydrate kinase FGGY C-terminal" evidence="12">
    <location>
        <begin position="260"/>
        <end position="448"/>
    </location>
</feature>
<feature type="binding site" evidence="9">
    <location>
        <position position="243"/>
    </location>
    <ligand>
        <name>glycerol</name>
        <dbReference type="ChEBI" id="CHEBI:17754"/>
    </ligand>
</feature>
<name>A0A917MCF7_9SPHI</name>
<gene>
    <name evidence="9 13" type="primary">glpK</name>
    <name evidence="13" type="ORF">GCM10007415_27670</name>
</gene>
<reference evidence="13" key="2">
    <citation type="submission" date="2020-09" db="EMBL/GenBank/DDBJ databases">
        <authorList>
            <person name="Sun Q."/>
            <person name="Zhou Y."/>
        </authorList>
    </citation>
    <scope>NUCLEOTIDE SEQUENCE</scope>
    <source>
        <strain evidence="13">CGMCC 1.12195</strain>
    </source>
</reference>
<feature type="binding site" evidence="9">
    <location>
        <position position="308"/>
    </location>
    <ligand>
        <name>ADP</name>
        <dbReference type="ChEBI" id="CHEBI:456216"/>
    </ligand>
</feature>
<feature type="binding site" evidence="9">
    <location>
        <position position="134"/>
    </location>
    <ligand>
        <name>glycerol</name>
        <dbReference type="ChEBI" id="CHEBI:17754"/>
    </ligand>
</feature>
<feature type="binding site" evidence="9">
    <location>
        <position position="134"/>
    </location>
    <ligand>
        <name>sn-glycerol 3-phosphate</name>
        <dbReference type="ChEBI" id="CHEBI:57597"/>
    </ligand>
</feature>
<dbReference type="HAMAP" id="MF_00186">
    <property type="entry name" value="Glycerol_kin"/>
    <property type="match status" value="1"/>
</dbReference>
<dbReference type="GO" id="GO:0005829">
    <property type="term" value="C:cytosol"/>
    <property type="evidence" value="ECO:0007669"/>
    <property type="project" value="TreeGrafter"/>
</dbReference>
<feature type="binding site" evidence="9">
    <location>
        <position position="265"/>
    </location>
    <ligand>
        <name>ADP</name>
        <dbReference type="ChEBI" id="CHEBI:456216"/>
    </ligand>
</feature>
<evidence type="ECO:0000256" key="3">
    <source>
        <dbReference type="ARBA" id="ARBA00022679"/>
    </source>
</evidence>
<reference evidence="13" key="1">
    <citation type="journal article" date="2014" name="Int. J. Syst. Evol. Microbiol.">
        <title>Complete genome sequence of Corynebacterium casei LMG S-19264T (=DSM 44701T), isolated from a smear-ripened cheese.</title>
        <authorList>
            <consortium name="US DOE Joint Genome Institute (JGI-PGF)"/>
            <person name="Walter F."/>
            <person name="Albersmeier A."/>
            <person name="Kalinowski J."/>
            <person name="Ruckert C."/>
        </authorList>
    </citation>
    <scope>NUCLEOTIDE SEQUENCE</scope>
    <source>
        <strain evidence="13">CGMCC 1.12195</strain>
    </source>
</reference>
<feature type="binding site" evidence="9">
    <location>
        <position position="14"/>
    </location>
    <ligand>
        <name>ATP</name>
        <dbReference type="ChEBI" id="CHEBI:30616"/>
    </ligand>
</feature>
<feature type="binding site" evidence="9">
    <location>
        <position position="82"/>
    </location>
    <ligand>
        <name>glycerol</name>
        <dbReference type="ChEBI" id="CHEBI:17754"/>
    </ligand>
</feature>
<evidence type="ECO:0000256" key="2">
    <source>
        <dbReference type="ARBA" id="ARBA00009156"/>
    </source>
</evidence>
<dbReference type="GO" id="GO:0005524">
    <property type="term" value="F:ATP binding"/>
    <property type="evidence" value="ECO:0007669"/>
    <property type="project" value="UniProtKB-UniRule"/>
</dbReference>
<feature type="binding site" evidence="9">
    <location>
        <position position="83"/>
    </location>
    <ligand>
        <name>glycerol</name>
        <dbReference type="ChEBI" id="CHEBI:17754"/>
    </ligand>
</feature>
<dbReference type="GO" id="GO:0019563">
    <property type="term" value="P:glycerol catabolic process"/>
    <property type="evidence" value="ECO:0007669"/>
    <property type="project" value="UniProtKB-UniRule"/>
</dbReference>
<evidence type="ECO:0000313" key="14">
    <source>
        <dbReference type="Proteomes" id="UP000660862"/>
    </source>
</evidence>